<protein>
    <submittedName>
        <fullName evidence="1">Uncharacterized protein</fullName>
    </submittedName>
</protein>
<name>A0A1H8HT37_9PROT</name>
<dbReference type="EMBL" id="FOCP01000026">
    <property type="protein sequence ID" value="SEN59309.1"/>
    <property type="molecule type" value="Genomic_DNA"/>
</dbReference>
<dbReference type="AlphaFoldDB" id="A0A1H8HT37"/>
<gene>
    <name evidence="1" type="ORF">SAMN05216325_12620</name>
</gene>
<accession>A0A1H8HT37</accession>
<proteinExistence type="predicted"/>
<reference evidence="1 2" key="1">
    <citation type="submission" date="2016-10" db="EMBL/GenBank/DDBJ databases">
        <authorList>
            <person name="de Groot N.N."/>
        </authorList>
    </citation>
    <scope>NUCLEOTIDE SEQUENCE [LARGE SCALE GENOMIC DNA]</scope>
    <source>
        <strain evidence="1 2">Nm22</strain>
    </source>
</reference>
<dbReference type="Proteomes" id="UP000199459">
    <property type="component" value="Unassembled WGS sequence"/>
</dbReference>
<evidence type="ECO:0000313" key="1">
    <source>
        <dbReference type="EMBL" id="SEN59309.1"/>
    </source>
</evidence>
<sequence length="312" mass="35289">MSGDPAREYAQKTYDVIYGEMLNRKPTSDGQNTLVIIGEEHVDPFEFKDMEPARQALYAHISALSAAKNIVGSDNVILSVEMDEETLKHAIRGISQGIPNHLQDRPMAHTIKYALDNNIRMVASDTLGLHPSFQEYDNSSELRNYAQHKNIIETAQENSEAYIVHIGGMLHLSNLQGYSNEEVIAANGQLSYDPEKSPFKDHYAHQFFINASHLSDYEINSAESRREKESNPFSEFHALLAEFNYASNKDNALQINPPYYAEHRRGEDIVSYIEDAAKQQMNKENSIMNGEDLSTTAPNLQQPRSIMRLPVQ</sequence>
<evidence type="ECO:0000313" key="2">
    <source>
        <dbReference type="Proteomes" id="UP000199459"/>
    </source>
</evidence>
<dbReference type="RefSeq" id="WP_090634248.1">
    <property type="nucleotide sequence ID" value="NZ_FOCP01000026.1"/>
</dbReference>
<organism evidence="1 2">
    <name type="scientific">Nitrosomonas marina</name>
    <dbReference type="NCBI Taxonomy" id="917"/>
    <lineage>
        <taxon>Bacteria</taxon>
        <taxon>Pseudomonadati</taxon>
        <taxon>Pseudomonadota</taxon>
        <taxon>Betaproteobacteria</taxon>
        <taxon>Nitrosomonadales</taxon>
        <taxon>Nitrosomonadaceae</taxon>
        <taxon>Nitrosomonas</taxon>
    </lineage>
</organism>